<reference evidence="2 3" key="1">
    <citation type="submission" date="2018-01" db="EMBL/GenBank/DDBJ databases">
        <title>G. obscuriglobus.</title>
        <authorList>
            <person name="Franke J."/>
            <person name="Blomberg W."/>
            <person name="Selmecki A."/>
        </authorList>
    </citation>
    <scope>NUCLEOTIDE SEQUENCE [LARGE SCALE GENOMIC DNA]</scope>
    <source>
        <strain evidence="2 3">DSM 5831</strain>
    </source>
</reference>
<feature type="transmembrane region" description="Helical" evidence="1">
    <location>
        <begin position="119"/>
        <end position="143"/>
    </location>
</feature>
<keyword evidence="3" id="KW-1185">Reference proteome</keyword>
<feature type="transmembrane region" description="Helical" evidence="1">
    <location>
        <begin position="78"/>
        <end position="99"/>
    </location>
</feature>
<keyword evidence="1" id="KW-1133">Transmembrane helix</keyword>
<feature type="transmembrane region" description="Helical" evidence="1">
    <location>
        <begin position="24"/>
        <end position="44"/>
    </location>
</feature>
<feature type="transmembrane region" description="Helical" evidence="1">
    <location>
        <begin position="50"/>
        <end position="71"/>
    </location>
</feature>
<gene>
    <name evidence="2" type="ORF">C1280_22950</name>
</gene>
<dbReference type="EMBL" id="CP025958">
    <property type="protein sequence ID" value="AWM39571.1"/>
    <property type="molecule type" value="Genomic_DNA"/>
</dbReference>
<evidence type="ECO:0000256" key="1">
    <source>
        <dbReference type="SAM" id="Phobius"/>
    </source>
</evidence>
<proteinExistence type="predicted"/>
<keyword evidence="1" id="KW-0812">Transmembrane</keyword>
<evidence type="ECO:0000313" key="2">
    <source>
        <dbReference type="EMBL" id="AWM39571.1"/>
    </source>
</evidence>
<dbReference type="Proteomes" id="UP000245802">
    <property type="component" value="Chromosome"/>
</dbReference>
<organism evidence="2 3">
    <name type="scientific">Gemmata obscuriglobus</name>
    <dbReference type="NCBI Taxonomy" id="114"/>
    <lineage>
        <taxon>Bacteria</taxon>
        <taxon>Pseudomonadati</taxon>
        <taxon>Planctomycetota</taxon>
        <taxon>Planctomycetia</taxon>
        <taxon>Gemmatales</taxon>
        <taxon>Gemmataceae</taxon>
        <taxon>Gemmata</taxon>
    </lineage>
</organism>
<dbReference type="KEGG" id="gog:C1280_22950"/>
<dbReference type="RefSeq" id="WP_010050139.1">
    <property type="nucleotide sequence ID" value="NZ_CP025958.1"/>
</dbReference>
<dbReference type="AlphaFoldDB" id="A0A2Z3H3Z0"/>
<protein>
    <submittedName>
        <fullName evidence="2">Uncharacterized protein</fullName>
    </submittedName>
</protein>
<accession>A0A2Z3H3Z0</accession>
<keyword evidence="1" id="KW-0472">Membrane</keyword>
<name>A0A2Z3H3Z0_9BACT</name>
<evidence type="ECO:0000313" key="3">
    <source>
        <dbReference type="Proteomes" id="UP000245802"/>
    </source>
</evidence>
<sequence length="159" mass="16678">MSTGTEHIEPAPTSPRSAGSEWQWGWALVVLANLPVPFAFGLAVTAKGGFFGMLAGIAALWLAGAVTVARVPWVRRPLLYGAGVFSLSQILPIAQFMAGGAALELCAQRVAPPPEMTEWMGFLVTVVTGGLLLATALAGGLFFRMLVAVFAGHPHRHPS</sequence>